<organism evidence="3 4">
    <name type="scientific">candidate division WOR-1 bacterium DG_54_3</name>
    <dbReference type="NCBI Taxonomy" id="1703775"/>
    <lineage>
        <taxon>Bacteria</taxon>
        <taxon>Bacillati</taxon>
        <taxon>Saganbacteria</taxon>
    </lineage>
</organism>
<reference evidence="3 4" key="1">
    <citation type="journal article" date="2015" name="Microbiome">
        <title>Genomic resolution of linkages in carbon, nitrogen, and sulfur cycling among widespread estuary sediment bacteria.</title>
        <authorList>
            <person name="Baker B.J."/>
            <person name="Lazar C.S."/>
            <person name="Teske A.P."/>
            <person name="Dick G.J."/>
        </authorList>
    </citation>
    <scope>NUCLEOTIDE SEQUENCE [LARGE SCALE GENOMIC DNA]</scope>
    <source>
        <strain evidence="3">DG_54_3</strain>
    </source>
</reference>
<evidence type="ECO:0000259" key="2">
    <source>
        <dbReference type="Pfam" id="PF13505"/>
    </source>
</evidence>
<dbReference type="Proteomes" id="UP000051861">
    <property type="component" value="Unassembled WGS sequence"/>
</dbReference>
<dbReference type="EMBL" id="LIZX01000230">
    <property type="protein sequence ID" value="KPJ63569.1"/>
    <property type="molecule type" value="Genomic_DNA"/>
</dbReference>
<dbReference type="InterPro" id="IPR027385">
    <property type="entry name" value="Beta-barrel_OMP"/>
</dbReference>
<dbReference type="Pfam" id="PF13505">
    <property type="entry name" value="OMP_b-brl"/>
    <property type="match status" value="1"/>
</dbReference>
<sequence length="246" mass="27032">MRTGFLPLWFGTSARLNEKRNHLIRLVVLTVLLMIHLLAADVYAAQPLVNVDGEEKVSHPAHEGKRFWSRLYFGSFDGEENLGKLENESGGFTFGGGISVKLPKRKHFSFDLEFWMTERDYDTTIPAPMFSVIDERMTLSTDALLIGVGGFYPPAGRFRVHGTAGIGLYKSVLSVWGSTLGLPGVIEDEEVSLGFHAGGGLEVSIGPYVLGADYRRWYLEGSFGTFGAHNVDIGGDYIGVTFGLSF</sequence>
<evidence type="ECO:0000313" key="4">
    <source>
        <dbReference type="Proteomes" id="UP000051861"/>
    </source>
</evidence>
<keyword evidence="1" id="KW-0732">Signal</keyword>
<evidence type="ECO:0000313" key="3">
    <source>
        <dbReference type="EMBL" id="KPJ63569.1"/>
    </source>
</evidence>
<dbReference type="SUPFAM" id="SSF56925">
    <property type="entry name" value="OMPA-like"/>
    <property type="match status" value="1"/>
</dbReference>
<protein>
    <recommendedName>
        <fullName evidence="2">Outer membrane protein beta-barrel domain-containing protein</fullName>
    </recommendedName>
</protein>
<gene>
    <name evidence="3" type="ORF">AMJ44_14275</name>
</gene>
<feature type="domain" description="Outer membrane protein beta-barrel" evidence="2">
    <location>
        <begin position="70"/>
        <end position="246"/>
    </location>
</feature>
<dbReference type="InterPro" id="IPR011250">
    <property type="entry name" value="OMP/PagP_B-barrel"/>
</dbReference>
<evidence type="ECO:0000256" key="1">
    <source>
        <dbReference type="ARBA" id="ARBA00022729"/>
    </source>
</evidence>
<comment type="caution">
    <text evidence="3">The sequence shown here is derived from an EMBL/GenBank/DDBJ whole genome shotgun (WGS) entry which is preliminary data.</text>
</comment>
<proteinExistence type="predicted"/>
<name>A0A0S7XM52_UNCSA</name>
<accession>A0A0S7XM52</accession>
<dbReference type="AlphaFoldDB" id="A0A0S7XM52"/>